<evidence type="ECO:0000256" key="4">
    <source>
        <dbReference type="ARBA" id="ARBA00022692"/>
    </source>
</evidence>
<comment type="similarity">
    <text evidence="10 11">Belongs to the TonB-dependent receptor family.</text>
</comment>
<feature type="chain" id="PRO_5028256891" evidence="12">
    <location>
        <begin position="21"/>
        <end position="616"/>
    </location>
</feature>
<dbReference type="InterPro" id="IPR000531">
    <property type="entry name" value="Beta-barrel_TonB"/>
</dbReference>
<keyword evidence="6 11" id="KW-0798">TonB box</keyword>
<evidence type="ECO:0000259" key="14">
    <source>
        <dbReference type="Pfam" id="PF07715"/>
    </source>
</evidence>
<evidence type="ECO:0000259" key="13">
    <source>
        <dbReference type="Pfam" id="PF00593"/>
    </source>
</evidence>
<dbReference type="InterPro" id="IPR012910">
    <property type="entry name" value="Plug_dom"/>
</dbReference>
<keyword evidence="9 10" id="KW-0998">Cell outer membrane</keyword>
<gene>
    <name evidence="15" type="ORF">ENJ42_09320</name>
</gene>
<dbReference type="InterPro" id="IPR037066">
    <property type="entry name" value="Plug_dom_sf"/>
</dbReference>
<comment type="subcellular location">
    <subcellularLocation>
        <location evidence="1 10">Cell outer membrane</location>
        <topology evidence="1 10">Multi-pass membrane protein</topology>
    </subcellularLocation>
</comment>
<feature type="domain" description="TonB-dependent receptor-like beta-barrel" evidence="13">
    <location>
        <begin position="203"/>
        <end position="590"/>
    </location>
</feature>
<name>A0A7C5R511_9PROT</name>
<dbReference type="InterPro" id="IPR036942">
    <property type="entry name" value="Beta-barrel_TonB_sf"/>
</dbReference>
<dbReference type="InterPro" id="IPR039426">
    <property type="entry name" value="TonB-dep_rcpt-like"/>
</dbReference>
<dbReference type="Gene3D" id="2.170.130.10">
    <property type="entry name" value="TonB-dependent receptor, plug domain"/>
    <property type="match status" value="1"/>
</dbReference>
<comment type="caution">
    <text evidence="15">The sequence shown here is derived from an EMBL/GenBank/DDBJ whole genome shotgun (WGS) entry which is preliminary data.</text>
</comment>
<evidence type="ECO:0000256" key="8">
    <source>
        <dbReference type="ARBA" id="ARBA00023170"/>
    </source>
</evidence>
<evidence type="ECO:0000313" key="15">
    <source>
        <dbReference type="EMBL" id="HHL43806.1"/>
    </source>
</evidence>
<accession>A0A7C5R511</accession>
<dbReference type="Pfam" id="PF07715">
    <property type="entry name" value="Plug"/>
    <property type="match status" value="1"/>
</dbReference>
<protein>
    <submittedName>
        <fullName evidence="15">TonB-dependent receptor</fullName>
    </submittedName>
</protein>
<evidence type="ECO:0000256" key="11">
    <source>
        <dbReference type="RuleBase" id="RU003357"/>
    </source>
</evidence>
<dbReference type="Proteomes" id="UP000885830">
    <property type="component" value="Unassembled WGS sequence"/>
</dbReference>
<dbReference type="GO" id="GO:0044718">
    <property type="term" value="P:siderophore transmembrane transport"/>
    <property type="evidence" value="ECO:0007669"/>
    <property type="project" value="TreeGrafter"/>
</dbReference>
<evidence type="ECO:0000256" key="7">
    <source>
        <dbReference type="ARBA" id="ARBA00023136"/>
    </source>
</evidence>
<evidence type="ECO:0000256" key="2">
    <source>
        <dbReference type="ARBA" id="ARBA00022448"/>
    </source>
</evidence>
<evidence type="ECO:0000256" key="10">
    <source>
        <dbReference type="PROSITE-ProRule" id="PRU01360"/>
    </source>
</evidence>
<dbReference type="PANTHER" id="PTHR30069:SF29">
    <property type="entry name" value="HEMOGLOBIN AND HEMOGLOBIN-HAPTOGLOBIN-BINDING PROTEIN 1-RELATED"/>
    <property type="match status" value="1"/>
</dbReference>
<dbReference type="AlphaFoldDB" id="A0A7C5R511"/>
<sequence>MKHLLFSAAIIAVLASPAYGQTQTDDEIISVGSRIEFLTKDDLTSPLSVIDADDIALKGQAYIADLLRSVPGVAVNRSGPAGSLTQIRLRGSEANHVLVLIDGVEASNPNTGEFDFAALRAKDVVRIEILRGEQSALWGSDAIGGVINIITRAGADIPAYRLSVEAGSFQTLEGQISGVIPVYGGASLSLNGNAFTSEGYDVSGLNGEKDGSNSRSLNIGLNHVTVAQVDLSAKYSASTAYNEFDSDTDFNGRLDNTLAETKTENQNAHIAATFKLAGFDHLITASLTDTDQTTTGTSFTNDTTGRREQLNWAAKGSWDAHSLTLLAETEKESFSNFGGTGAGQNQNRSIRNHAVAADYRYLQNALTLSASVRADFNDRFDDSVTWRVGAGYTFAEIGGRIRGSVGTGVKNPSMTELFGFFPAFFVGNPNLKPEKSIGYDIGYEQKFGQFKFAIDYFHSDLEDEIYTDFAAFPSTAKNRTTKSKREGVEIEASGKLSDQFTLRGSATFLNAKENGIKEIRRPDFLASASATWKPTNALDMTLSIDHTGSQIDTDFATFSKVELDAFTLVGLNVRYKLNDIVTLSVRGDNLLDETYQEVVGYASQGRGIYAGFSANF</sequence>
<dbReference type="GO" id="GO:0015344">
    <property type="term" value="F:siderophore uptake transmembrane transporter activity"/>
    <property type="evidence" value="ECO:0007669"/>
    <property type="project" value="TreeGrafter"/>
</dbReference>
<keyword evidence="3 10" id="KW-1134">Transmembrane beta strand</keyword>
<dbReference type="PROSITE" id="PS52016">
    <property type="entry name" value="TONB_DEPENDENT_REC_3"/>
    <property type="match status" value="1"/>
</dbReference>
<keyword evidence="4 10" id="KW-0812">Transmembrane</keyword>
<proteinExistence type="inferred from homology"/>
<organism evidence="15">
    <name type="scientific">Hellea balneolensis</name>
    <dbReference type="NCBI Taxonomy" id="287478"/>
    <lineage>
        <taxon>Bacteria</taxon>
        <taxon>Pseudomonadati</taxon>
        <taxon>Pseudomonadota</taxon>
        <taxon>Alphaproteobacteria</taxon>
        <taxon>Maricaulales</taxon>
        <taxon>Robiginitomaculaceae</taxon>
        <taxon>Hellea</taxon>
    </lineage>
</organism>
<dbReference type="Pfam" id="PF00593">
    <property type="entry name" value="TonB_dep_Rec_b-barrel"/>
    <property type="match status" value="1"/>
</dbReference>
<keyword evidence="5 12" id="KW-0732">Signal</keyword>
<keyword evidence="7 10" id="KW-0472">Membrane</keyword>
<evidence type="ECO:0000256" key="3">
    <source>
        <dbReference type="ARBA" id="ARBA00022452"/>
    </source>
</evidence>
<evidence type="ECO:0000256" key="1">
    <source>
        <dbReference type="ARBA" id="ARBA00004571"/>
    </source>
</evidence>
<evidence type="ECO:0000256" key="6">
    <source>
        <dbReference type="ARBA" id="ARBA00023077"/>
    </source>
</evidence>
<feature type="domain" description="TonB-dependent receptor plug" evidence="14">
    <location>
        <begin position="40"/>
        <end position="146"/>
    </location>
</feature>
<evidence type="ECO:0000256" key="5">
    <source>
        <dbReference type="ARBA" id="ARBA00022729"/>
    </source>
</evidence>
<dbReference type="SUPFAM" id="SSF56935">
    <property type="entry name" value="Porins"/>
    <property type="match status" value="1"/>
</dbReference>
<dbReference type="PANTHER" id="PTHR30069">
    <property type="entry name" value="TONB-DEPENDENT OUTER MEMBRANE RECEPTOR"/>
    <property type="match status" value="1"/>
</dbReference>
<keyword evidence="8 15" id="KW-0675">Receptor</keyword>
<dbReference type="GO" id="GO:0009279">
    <property type="term" value="C:cell outer membrane"/>
    <property type="evidence" value="ECO:0007669"/>
    <property type="project" value="UniProtKB-SubCell"/>
</dbReference>
<reference evidence="15" key="1">
    <citation type="journal article" date="2020" name="mSystems">
        <title>Genome- and Community-Level Interaction Insights into Carbon Utilization and Element Cycling Functions of Hydrothermarchaeota in Hydrothermal Sediment.</title>
        <authorList>
            <person name="Zhou Z."/>
            <person name="Liu Y."/>
            <person name="Xu W."/>
            <person name="Pan J."/>
            <person name="Luo Z.H."/>
            <person name="Li M."/>
        </authorList>
    </citation>
    <scope>NUCLEOTIDE SEQUENCE [LARGE SCALE GENOMIC DNA]</scope>
    <source>
        <strain evidence="15">HyVt-485</strain>
    </source>
</reference>
<dbReference type="Gene3D" id="2.40.170.20">
    <property type="entry name" value="TonB-dependent receptor, beta-barrel domain"/>
    <property type="match status" value="1"/>
</dbReference>
<keyword evidence="2 10" id="KW-0813">Transport</keyword>
<dbReference type="CDD" id="cd01347">
    <property type="entry name" value="ligand_gated_channel"/>
    <property type="match status" value="1"/>
</dbReference>
<dbReference type="EMBL" id="DRMJ01000489">
    <property type="protein sequence ID" value="HHL43806.1"/>
    <property type="molecule type" value="Genomic_DNA"/>
</dbReference>
<evidence type="ECO:0000256" key="9">
    <source>
        <dbReference type="ARBA" id="ARBA00023237"/>
    </source>
</evidence>
<feature type="signal peptide" evidence="12">
    <location>
        <begin position="1"/>
        <end position="20"/>
    </location>
</feature>
<evidence type="ECO:0000256" key="12">
    <source>
        <dbReference type="SAM" id="SignalP"/>
    </source>
</evidence>